<dbReference type="CDD" id="cd03259">
    <property type="entry name" value="ABC_Carb_Solutes_like"/>
    <property type="match status" value="1"/>
</dbReference>
<dbReference type="Pfam" id="PF00005">
    <property type="entry name" value="ABC_tran"/>
    <property type="match status" value="1"/>
</dbReference>
<sequence>MPLQANNISKQFGGETVLSELSLQLKDQETLSILGRSGCGKTTLLKICAGLQDSDSGLVTIEGTKICSLSPQNRPVVYLYQEALLFPHLNVFENIAFGLRLRNKAEEDISTQTNDMITKLGLDGMAQKMPHQLSGGQKQRVSFGRALITNPKVLLLDEPFGNLDADTRSQMQRFFKKIAQEFEITAIFVTHNIKEAILMGDRIANMNNGKLTIYPSLEEFLAADHKAVQEEIKFWKLISNTN</sequence>
<evidence type="ECO:0000256" key="8">
    <source>
        <dbReference type="ARBA" id="ARBA00023136"/>
    </source>
</evidence>
<evidence type="ECO:0000256" key="2">
    <source>
        <dbReference type="ARBA" id="ARBA00022475"/>
    </source>
</evidence>
<protein>
    <submittedName>
        <fullName evidence="10">Putrescine transport system ATP-binding protein</fullName>
    </submittedName>
</protein>
<dbReference type="InterPro" id="IPR050093">
    <property type="entry name" value="ABC_SmlMolc_Importer"/>
</dbReference>
<dbReference type="GO" id="GO:0015697">
    <property type="term" value="P:quaternary ammonium group transport"/>
    <property type="evidence" value="ECO:0007669"/>
    <property type="project" value="UniProtKB-ARBA"/>
</dbReference>
<accession>A0A5D3YIN0</accession>
<evidence type="ECO:0000256" key="1">
    <source>
        <dbReference type="ARBA" id="ARBA00022448"/>
    </source>
</evidence>
<dbReference type="GO" id="GO:0016020">
    <property type="term" value="C:membrane"/>
    <property type="evidence" value="ECO:0007669"/>
    <property type="project" value="InterPro"/>
</dbReference>
<keyword evidence="4" id="KW-0547">Nucleotide-binding</keyword>
<dbReference type="Gene3D" id="3.40.50.300">
    <property type="entry name" value="P-loop containing nucleotide triphosphate hydrolases"/>
    <property type="match status" value="1"/>
</dbReference>
<gene>
    <name evidence="10" type="ORF">LX73_1352</name>
</gene>
<keyword evidence="1" id="KW-0813">Transport</keyword>
<organism evidence="10 11">
    <name type="scientific">Fodinibius salinus</name>
    <dbReference type="NCBI Taxonomy" id="860790"/>
    <lineage>
        <taxon>Bacteria</taxon>
        <taxon>Pseudomonadati</taxon>
        <taxon>Balneolota</taxon>
        <taxon>Balneolia</taxon>
        <taxon>Balneolales</taxon>
        <taxon>Balneolaceae</taxon>
        <taxon>Fodinibius</taxon>
    </lineage>
</organism>
<proteinExistence type="predicted"/>
<dbReference type="SUPFAM" id="SSF52540">
    <property type="entry name" value="P-loop containing nucleoside triphosphate hydrolases"/>
    <property type="match status" value="1"/>
</dbReference>
<keyword evidence="5 10" id="KW-0067">ATP-binding</keyword>
<evidence type="ECO:0000256" key="3">
    <source>
        <dbReference type="ARBA" id="ARBA00022496"/>
    </source>
</evidence>
<dbReference type="EMBL" id="VNHY01000002">
    <property type="protein sequence ID" value="TYP93643.1"/>
    <property type="molecule type" value="Genomic_DNA"/>
</dbReference>
<evidence type="ECO:0000256" key="7">
    <source>
        <dbReference type="ARBA" id="ARBA00023065"/>
    </source>
</evidence>
<evidence type="ECO:0000313" key="10">
    <source>
        <dbReference type="EMBL" id="TYP93643.1"/>
    </source>
</evidence>
<keyword evidence="11" id="KW-1185">Reference proteome</keyword>
<comment type="caution">
    <text evidence="10">The sequence shown here is derived from an EMBL/GenBank/DDBJ whole genome shotgun (WGS) entry which is preliminary data.</text>
</comment>
<dbReference type="PROSITE" id="PS50893">
    <property type="entry name" value="ABC_TRANSPORTER_2"/>
    <property type="match status" value="1"/>
</dbReference>
<evidence type="ECO:0000256" key="5">
    <source>
        <dbReference type="ARBA" id="ARBA00022840"/>
    </source>
</evidence>
<dbReference type="GO" id="GO:0016887">
    <property type="term" value="F:ATP hydrolysis activity"/>
    <property type="evidence" value="ECO:0007669"/>
    <property type="project" value="InterPro"/>
</dbReference>
<evidence type="ECO:0000256" key="6">
    <source>
        <dbReference type="ARBA" id="ARBA00023004"/>
    </source>
</evidence>
<reference evidence="10 11" key="1">
    <citation type="submission" date="2019-07" db="EMBL/GenBank/DDBJ databases">
        <title>Genomic Encyclopedia of Archaeal and Bacterial Type Strains, Phase II (KMG-II): from individual species to whole genera.</title>
        <authorList>
            <person name="Goeker M."/>
        </authorList>
    </citation>
    <scope>NUCLEOTIDE SEQUENCE [LARGE SCALE GENOMIC DNA]</scope>
    <source>
        <strain evidence="10 11">DSM 21935</strain>
    </source>
</reference>
<dbReference type="InterPro" id="IPR017871">
    <property type="entry name" value="ABC_transporter-like_CS"/>
</dbReference>
<dbReference type="InterPro" id="IPR003439">
    <property type="entry name" value="ABC_transporter-like_ATP-bd"/>
</dbReference>
<dbReference type="InterPro" id="IPR003593">
    <property type="entry name" value="AAA+_ATPase"/>
</dbReference>
<dbReference type="PANTHER" id="PTHR42781">
    <property type="entry name" value="SPERMIDINE/PUTRESCINE IMPORT ATP-BINDING PROTEIN POTA"/>
    <property type="match status" value="1"/>
</dbReference>
<dbReference type="InterPro" id="IPR027417">
    <property type="entry name" value="P-loop_NTPase"/>
</dbReference>
<dbReference type="InterPro" id="IPR015853">
    <property type="entry name" value="ABC_transpr_FbpC"/>
</dbReference>
<dbReference type="GO" id="GO:0005524">
    <property type="term" value="F:ATP binding"/>
    <property type="evidence" value="ECO:0007669"/>
    <property type="project" value="UniProtKB-KW"/>
</dbReference>
<evidence type="ECO:0000313" key="11">
    <source>
        <dbReference type="Proteomes" id="UP000324595"/>
    </source>
</evidence>
<feature type="domain" description="ABC transporter" evidence="9">
    <location>
        <begin position="3"/>
        <end position="233"/>
    </location>
</feature>
<dbReference type="AlphaFoldDB" id="A0A5D3YIN0"/>
<dbReference type="Proteomes" id="UP000324595">
    <property type="component" value="Unassembled WGS sequence"/>
</dbReference>
<dbReference type="FunFam" id="3.40.50.300:FF:000425">
    <property type="entry name" value="Probable ABC transporter, ATP-binding subunit"/>
    <property type="match status" value="1"/>
</dbReference>
<dbReference type="GO" id="GO:0015408">
    <property type="term" value="F:ABC-type ferric iron transporter activity"/>
    <property type="evidence" value="ECO:0007669"/>
    <property type="project" value="InterPro"/>
</dbReference>
<dbReference type="OrthoDB" id="1115710at2"/>
<dbReference type="SMART" id="SM00382">
    <property type="entry name" value="AAA"/>
    <property type="match status" value="1"/>
</dbReference>
<keyword evidence="6" id="KW-0408">Iron</keyword>
<dbReference type="RefSeq" id="WP_148898703.1">
    <property type="nucleotide sequence ID" value="NZ_VNHY01000002.1"/>
</dbReference>
<evidence type="ECO:0000256" key="4">
    <source>
        <dbReference type="ARBA" id="ARBA00022741"/>
    </source>
</evidence>
<dbReference type="PANTHER" id="PTHR42781:SF4">
    <property type="entry name" value="SPERMIDINE_PUTRESCINE IMPORT ATP-BINDING PROTEIN POTA"/>
    <property type="match status" value="1"/>
</dbReference>
<name>A0A5D3YIN0_9BACT</name>
<dbReference type="PROSITE" id="PS00211">
    <property type="entry name" value="ABC_TRANSPORTER_1"/>
    <property type="match status" value="1"/>
</dbReference>
<keyword evidence="2" id="KW-1003">Cell membrane</keyword>
<keyword evidence="7" id="KW-0406">Ion transport</keyword>
<keyword evidence="8" id="KW-0472">Membrane</keyword>
<evidence type="ECO:0000259" key="9">
    <source>
        <dbReference type="PROSITE" id="PS50893"/>
    </source>
</evidence>
<keyword evidence="3" id="KW-0410">Iron transport</keyword>